<evidence type="ECO:0000256" key="1">
    <source>
        <dbReference type="ARBA" id="ARBA00012493"/>
    </source>
</evidence>
<reference evidence="3" key="2">
    <citation type="submission" date="2025-08" db="UniProtKB">
        <authorList>
            <consortium name="Ensembl"/>
        </authorList>
    </citation>
    <scope>IDENTIFICATION</scope>
</reference>
<reference evidence="3" key="3">
    <citation type="submission" date="2025-09" db="UniProtKB">
        <authorList>
            <consortium name="Ensembl"/>
        </authorList>
    </citation>
    <scope>IDENTIFICATION</scope>
</reference>
<evidence type="ECO:0000313" key="3">
    <source>
        <dbReference type="Ensembl" id="ENSBGRP00000006483.1"/>
    </source>
</evidence>
<dbReference type="AlphaFoldDB" id="A0A8B9WF09"/>
<dbReference type="Proteomes" id="UP000694520">
    <property type="component" value="Chromosome 17"/>
</dbReference>
<protein>
    <recommendedName>
        <fullName evidence="1">RNA-directed DNA polymerase</fullName>
        <ecNumber evidence="1">2.7.7.49</ecNumber>
    </recommendedName>
</protein>
<name>A0A8B9WF09_BOSMU</name>
<dbReference type="PANTHER" id="PTHR47027:SF8">
    <property type="entry name" value="RIBONUCLEASE H"/>
    <property type="match status" value="1"/>
</dbReference>
<dbReference type="CDD" id="cd01650">
    <property type="entry name" value="RT_nLTR_like"/>
    <property type="match status" value="1"/>
</dbReference>
<dbReference type="InterPro" id="IPR043502">
    <property type="entry name" value="DNA/RNA_pol_sf"/>
</dbReference>
<keyword evidence="4" id="KW-1185">Reference proteome</keyword>
<evidence type="ECO:0000313" key="4">
    <source>
        <dbReference type="Proteomes" id="UP000694520"/>
    </source>
</evidence>
<accession>A0A8B9WF09</accession>
<feature type="domain" description="Reverse transcriptase" evidence="2">
    <location>
        <begin position="1"/>
        <end position="215"/>
    </location>
</feature>
<evidence type="ECO:0000259" key="2">
    <source>
        <dbReference type="PROSITE" id="PS50878"/>
    </source>
</evidence>
<dbReference type="EC" id="2.7.7.49" evidence="1"/>
<dbReference type="Ensembl" id="ENSBGRT00000007440.1">
    <property type="protein sequence ID" value="ENSBGRP00000006483.1"/>
    <property type="gene ID" value="ENSBGRG00000004040.1"/>
</dbReference>
<dbReference type="GO" id="GO:0003964">
    <property type="term" value="F:RNA-directed DNA polymerase activity"/>
    <property type="evidence" value="ECO:0007669"/>
    <property type="project" value="UniProtKB-EC"/>
</dbReference>
<dbReference type="SUPFAM" id="SSF56672">
    <property type="entry name" value="DNA/RNA polymerases"/>
    <property type="match status" value="1"/>
</dbReference>
<reference evidence="3" key="1">
    <citation type="submission" date="2019-05" db="EMBL/GenBank/DDBJ databases">
        <authorList>
            <person name="Zhang S."/>
            <person name="Liu J."/>
        </authorList>
    </citation>
    <scope>NUCLEOTIDE SEQUENCE [LARGE SCALE GENOMIC DNA]</scope>
</reference>
<dbReference type="Pfam" id="PF00078">
    <property type="entry name" value="RVT_1"/>
    <property type="match status" value="1"/>
</dbReference>
<dbReference type="PROSITE" id="PS50878">
    <property type="entry name" value="RT_POL"/>
    <property type="match status" value="1"/>
</dbReference>
<sequence>MLKILQDSLQQYVNRELPDVQAGFRKGRGTRDQITNICWIIKKAREFQKNIYFCFIDYAKAFDCVDHNKLWTILKEMGIPDHLTCLLRNLYAGQEATVRTGRGTTDWFQIGKGVRQGCILLPCLFKLYAEYIMRNSELEEAQAGIKIAGRNINNLRYADEEELKSLLMKVKEESEKFGLKLNIQKMKIMASSPNTSWEIDGETVETVADFIFLSSKIIADGYCSHEIKRHLLLGRKVMTTLESILKSRDITLSTKVHLVKAMVFPVVMYGCESWIIKKAECRRIDAFELWYWRDSESPLDCKKIQPVHPKGDQSWVFTGGTDVEAETPIIWPPDAKS</sequence>
<organism evidence="3 4">
    <name type="scientific">Bos mutus grunniens</name>
    <name type="common">Wild yak</name>
    <name type="synonym">Bos grunniens</name>
    <dbReference type="NCBI Taxonomy" id="30521"/>
    <lineage>
        <taxon>Eukaryota</taxon>
        <taxon>Metazoa</taxon>
        <taxon>Chordata</taxon>
        <taxon>Craniata</taxon>
        <taxon>Vertebrata</taxon>
        <taxon>Euteleostomi</taxon>
        <taxon>Mammalia</taxon>
        <taxon>Eutheria</taxon>
        <taxon>Laurasiatheria</taxon>
        <taxon>Artiodactyla</taxon>
        <taxon>Ruminantia</taxon>
        <taxon>Pecora</taxon>
        <taxon>Bovidae</taxon>
        <taxon>Bovinae</taxon>
        <taxon>Bos</taxon>
    </lineage>
</organism>
<dbReference type="GeneTree" id="ENSGT01150000286929"/>
<dbReference type="InterPro" id="IPR000477">
    <property type="entry name" value="RT_dom"/>
</dbReference>
<dbReference type="PANTHER" id="PTHR47027">
    <property type="entry name" value="REVERSE TRANSCRIPTASE DOMAIN-CONTAINING PROTEIN"/>
    <property type="match status" value="1"/>
</dbReference>
<proteinExistence type="predicted"/>